<evidence type="ECO:0000313" key="1">
    <source>
        <dbReference type="EMBL" id="AWX93270.1"/>
    </source>
</evidence>
<keyword evidence="2" id="KW-1185">Reference proteome</keyword>
<reference evidence="1 2" key="1">
    <citation type="submission" date="2018-06" db="EMBL/GenBank/DDBJ databases">
        <title>Complete genome sequence of Paracoccus mutanolyticus strain RSP-02 isolated from cellulosic waste.</title>
        <authorList>
            <person name="Amrutha R.N."/>
            <person name="Shrivastav A."/>
            <person name="Buddana S.K."/>
            <person name="Deshpande U."/>
            <person name="Prakasham R.S."/>
        </authorList>
    </citation>
    <scope>NUCLEOTIDE SEQUENCE [LARGE SCALE GENOMIC DNA]</scope>
    <source>
        <strain evidence="1 2">RSP-02</strain>
    </source>
</reference>
<sequence>MLFGVAARIVQHLREESAVSGFWDNQVSQEEARRWIFQHLDNCSIFDFGDLDAILPIAGRVRVRARI</sequence>
<dbReference type="Proteomes" id="UP000249922">
    <property type="component" value="Chromosome"/>
</dbReference>
<gene>
    <name evidence="1" type="ORF">DPM13_09535</name>
</gene>
<proteinExistence type="predicted"/>
<name>A0ABM6WRQ4_9RHOB</name>
<dbReference type="EMBL" id="CP030239">
    <property type="protein sequence ID" value="AWX93270.1"/>
    <property type="molecule type" value="Genomic_DNA"/>
</dbReference>
<accession>A0ABM6WRQ4</accession>
<protein>
    <submittedName>
        <fullName evidence="1">Uncharacterized protein</fullName>
    </submittedName>
</protein>
<organism evidence="1 2">
    <name type="scientific">Paracoccus mutanolyticus</name>
    <dbReference type="NCBI Taxonomy" id="1499308"/>
    <lineage>
        <taxon>Bacteria</taxon>
        <taxon>Pseudomonadati</taxon>
        <taxon>Pseudomonadota</taxon>
        <taxon>Alphaproteobacteria</taxon>
        <taxon>Rhodobacterales</taxon>
        <taxon>Paracoccaceae</taxon>
        <taxon>Paracoccus</taxon>
    </lineage>
</organism>
<evidence type="ECO:0000313" key="2">
    <source>
        <dbReference type="Proteomes" id="UP000249922"/>
    </source>
</evidence>